<dbReference type="InterPro" id="IPR019052">
    <property type="entry name" value="DUF2383"/>
</dbReference>
<comment type="caution">
    <text evidence="2">The sequence shown here is derived from an EMBL/GenBank/DDBJ whole genome shotgun (WGS) entry which is preliminary data.</text>
</comment>
<dbReference type="EMBL" id="JAHQCR010000010">
    <property type="protein sequence ID" value="MBU9720025.1"/>
    <property type="molecule type" value="Genomic_DNA"/>
</dbReference>
<dbReference type="CDD" id="cd00657">
    <property type="entry name" value="Ferritin_like"/>
    <property type="match status" value="1"/>
</dbReference>
<dbReference type="SUPFAM" id="SSF47240">
    <property type="entry name" value="Ferritin-like"/>
    <property type="match status" value="1"/>
</dbReference>
<keyword evidence="3" id="KW-1185">Reference proteome</keyword>
<reference evidence="2 3" key="1">
    <citation type="submission" date="2021-06" db="EMBL/GenBank/DDBJ databases">
        <title>Bacillus sp. RD4P76, an endophyte from a halophyte.</title>
        <authorList>
            <person name="Sun J.-Q."/>
        </authorList>
    </citation>
    <scope>NUCLEOTIDE SEQUENCE [LARGE SCALE GENOMIC DNA]</scope>
    <source>
        <strain evidence="2 3">JCM 17098</strain>
    </source>
</reference>
<evidence type="ECO:0000313" key="2">
    <source>
        <dbReference type="EMBL" id="MBU9720025.1"/>
    </source>
</evidence>
<protein>
    <submittedName>
        <fullName evidence="2">PA2169 family four-helix-bundle protein</fullName>
    </submittedName>
</protein>
<dbReference type="InterPro" id="IPR012347">
    <property type="entry name" value="Ferritin-like"/>
</dbReference>
<dbReference type="Proteomes" id="UP000790580">
    <property type="component" value="Unassembled WGS sequence"/>
</dbReference>
<feature type="domain" description="DUF2383" evidence="1">
    <location>
        <begin position="7"/>
        <end position="113"/>
    </location>
</feature>
<dbReference type="InterPro" id="IPR009078">
    <property type="entry name" value="Ferritin-like_SF"/>
</dbReference>
<dbReference type="RefSeq" id="WP_088075184.1">
    <property type="nucleotide sequence ID" value="NZ_JAHQCR010000010.1"/>
</dbReference>
<sequence>MKRNSIVVEELNTLLRGTYMGIRSLEHYIQHTESDDLKTMFQELQMETKENAQKLAKRIQDLGGIPADSEGFSGRFHSMIHNAMLSNDSNKMLVDAVKGIEDYGVQYSEEVVKGDLDATSLQLVEEVIDTNRKQGEMLKNYLH</sequence>
<gene>
    <name evidence="2" type="ORF">KS407_01045</name>
</gene>
<organism evidence="2 3">
    <name type="scientific">Evansella alkalicola</name>
    <dbReference type="NCBI Taxonomy" id="745819"/>
    <lineage>
        <taxon>Bacteria</taxon>
        <taxon>Bacillati</taxon>
        <taxon>Bacillota</taxon>
        <taxon>Bacilli</taxon>
        <taxon>Bacillales</taxon>
        <taxon>Bacillaceae</taxon>
        <taxon>Evansella</taxon>
    </lineage>
</organism>
<dbReference type="Pfam" id="PF09537">
    <property type="entry name" value="DUF2383"/>
    <property type="match status" value="1"/>
</dbReference>
<dbReference type="Gene3D" id="1.20.1260.10">
    <property type="match status" value="1"/>
</dbReference>
<evidence type="ECO:0000259" key="1">
    <source>
        <dbReference type="Pfam" id="PF09537"/>
    </source>
</evidence>
<name>A0ABS6JNM2_9BACI</name>
<accession>A0ABS6JNM2</accession>
<evidence type="ECO:0000313" key="3">
    <source>
        <dbReference type="Proteomes" id="UP000790580"/>
    </source>
</evidence>
<proteinExistence type="predicted"/>